<reference evidence="2" key="1">
    <citation type="submission" date="2014-09" db="EMBL/GenBank/DDBJ databases">
        <authorList>
            <person name="Sharma Rahul"/>
            <person name="Thines Marco"/>
        </authorList>
    </citation>
    <scope>NUCLEOTIDE SEQUENCE [LARGE SCALE GENOMIC DNA]</scope>
</reference>
<evidence type="ECO:0000313" key="2">
    <source>
        <dbReference type="Proteomes" id="UP000054928"/>
    </source>
</evidence>
<dbReference type="Proteomes" id="UP000054928">
    <property type="component" value="Unassembled WGS sequence"/>
</dbReference>
<keyword evidence="2" id="KW-1185">Reference proteome</keyword>
<dbReference type="GeneID" id="36409802"/>
<dbReference type="EMBL" id="CCYD01000810">
    <property type="protein sequence ID" value="CEG43917.1"/>
    <property type="molecule type" value="Genomic_DNA"/>
</dbReference>
<protein>
    <submittedName>
        <fullName evidence="1">Uncharacterized protein</fullName>
    </submittedName>
</protein>
<dbReference type="AlphaFoldDB" id="A0A0P1ARW3"/>
<evidence type="ECO:0000313" key="1">
    <source>
        <dbReference type="EMBL" id="CEG43917.1"/>
    </source>
</evidence>
<name>A0A0P1ARW3_PLAHL</name>
<sequence>MPLFTSYQPTLLVAPSSRWNTGRVNRGYAVKYEAESDLWGFLSAFLMLELLSSGKSVRNLVHKREWESEYFILLMNSQQNVFQAHCGMEDGAVAFLCTEWRKVSETFWYIILCLHFSNFPLADFLPSACDIRSANSVQCCVWNNLFSSGFLSC</sequence>
<accession>A0A0P1ARW3</accession>
<dbReference type="RefSeq" id="XP_024580286.1">
    <property type="nucleotide sequence ID" value="XM_024729961.2"/>
</dbReference>
<organism evidence="1 2">
    <name type="scientific">Plasmopara halstedii</name>
    <name type="common">Downy mildew of sunflower</name>
    <dbReference type="NCBI Taxonomy" id="4781"/>
    <lineage>
        <taxon>Eukaryota</taxon>
        <taxon>Sar</taxon>
        <taxon>Stramenopiles</taxon>
        <taxon>Oomycota</taxon>
        <taxon>Peronosporomycetes</taxon>
        <taxon>Peronosporales</taxon>
        <taxon>Peronosporaceae</taxon>
        <taxon>Plasmopara</taxon>
    </lineage>
</organism>
<proteinExistence type="predicted"/>